<evidence type="ECO:0000259" key="2">
    <source>
        <dbReference type="PROSITE" id="PS50858"/>
    </source>
</evidence>
<feature type="compositionally biased region" description="Acidic residues" evidence="1">
    <location>
        <begin position="271"/>
        <end position="283"/>
    </location>
</feature>
<dbReference type="AlphaFoldDB" id="A0AAN9R2B5"/>
<dbReference type="SMART" id="SM00751">
    <property type="entry name" value="BSD"/>
    <property type="match status" value="1"/>
</dbReference>
<dbReference type="GO" id="GO:0005737">
    <property type="term" value="C:cytoplasm"/>
    <property type="evidence" value="ECO:0007669"/>
    <property type="project" value="TreeGrafter"/>
</dbReference>
<dbReference type="SUPFAM" id="SSF140383">
    <property type="entry name" value="BSD domain-like"/>
    <property type="match status" value="1"/>
</dbReference>
<dbReference type="InterPro" id="IPR035925">
    <property type="entry name" value="BSD_dom_sf"/>
</dbReference>
<keyword evidence="4" id="KW-1185">Reference proteome</keyword>
<gene>
    <name evidence="3" type="ORF">VNO77_01637</name>
</gene>
<protein>
    <recommendedName>
        <fullName evidence="2">BSD domain-containing protein</fullName>
    </recommendedName>
</protein>
<feature type="region of interest" description="Disordered" evidence="1">
    <location>
        <begin position="271"/>
        <end position="410"/>
    </location>
</feature>
<dbReference type="Proteomes" id="UP001367508">
    <property type="component" value="Unassembled WGS sequence"/>
</dbReference>
<feature type="region of interest" description="Disordered" evidence="1">
    <location>
        <begin position="1"/>
        <end position="31"/>
    </location>
</feature>
<dbReference type="PANTHER" id="PTHR16019:SF24">
    <property type="entry name" value="BSD DOMAIN-CONTAINING PROTEIN"/>
    <property type="match status" value="1"/>
</dbReference>
<organism evidence="3 4">
    <name type="scientific">Canavalia gladiata</name>
    <name type="common">Sword bean</name>
    <name type="synonym">Dolichos gladiatus</name>
    <dbReference type="NCBI Taxonomy" id="3824"/>
    <lineage>
        <taxon>Eukaryota</taxon>
        <taxon>Viridiplantae</taxon>
        <taxon>Streptophyta</taxon>
        <taxon>Embryophyta</taxon>
        <taxon>Tracheophyta</taxon>
        <taxon>Spermatophyta</taxon>
        <taxon>Magnoliopsida</taxon>
        <taxon>eudicotyledons</taxon>
        <taxon>Gunneridae</taxon>
        <taxon>Pentapetalae</taxon>
        <taxon>rosids</taxon>
        <taxon>fabids</taxon>
        <taxon>Fabales</taxon>
        <taxon>Fabaceae</taxon>
        <taxon>Papilionoideae</taxon>
        <taxon>50 kb inversion clade</taxon>
        <taxon>NPAAA clade</taxon>
        <taxon>indigoferoid/millettioid clade</taxon>
        <taxon>Phaseoleae</taxon>
        <taxon>Canavalia</taxon>
    </lineage>
</organism>
<feature type="region of interest" description="Disordered" evidence="1">
    <location>
        <begin position="444"/>
        <end position="463"/>
    </location>
</feature>
<dbReference type="Pfam" id="PF03909">
    <property type="entry name" value="BSD"/>
    <property type="match status" value="1"/>
</dbReference>
<dbReference type="EMBL" id="JAYMYQ010000001">
    <property type="protein sequence ID" value="KAK7359675.1"/>
    <property type="molecule type" value="Genomic_DNA"/>
</dbReference>
<dbReference type="InterPro" id="IPR005607">
    <property type="entry name" value="BSD_dom"/>
</dbReference>
<feature type="compositionally biased region" description="Basic and acidic residues" evidence="1">
    <location>
        <begin position="321"/>
        <end position="345"/>
    </location>
</feature>
<feature type="compositionally biased region" description="Acidic residues" evidence="1">
    <location>
        <begin position="445"/>
        <end position="463"/>
    </location>
</feature>
<dbReference type="Gene3D" id="1.10.3970.10">
    <property type="entry name" value="BSD domain"/>
    <property type="match status" value="1"/>
</dbReference>
<dbReference type="PANTHER" id="PTHR16019">
    <property type="entry name" value="SYNAPSE-ASSOCIATED PROTEIN"/>
    <property type="match status" value="1"/>
</dbReference>
<dbReference type="InterPro" id="IPR051494">
    <property type="entry name" value="BSD_domain-containing"/>
</dbReference>
<feature type="compositionally biased region" description="Basic and acidic residues" evidence="1">
    <location>
        <begin position="364"/>
        <end position="384"/>
    </location>
</feature>
<feature type="compositionally biased region" description="Polar residues" evidence="1">
    <location>
        <begin position="346"/>
        <end position="363"/>
    </location>
</feature>
<evidence type="ECO:0000313" key="3">
    <source>
        <dbReference type="EMBL" id="KAK7359675.1"/>
    </source>
</evidence>
<feature type="domain" description="BSD" evidence="2">
    <location>
        <begin position="198"/>
        <end position="250"/>
    </location>
</feature>
<evidence type="ECO:0000256" key="1">
    <source>
        <dbReference type="SAM" id="MobiDB-lite"/>
    </source>
</evidence>
<evidence type="ECO:0000313" key="4">
    <source>
        <dbReference type="Proteomes" id="UP001367508"/>
    </source>
</evidence>
<accession>A0AAN9R2B5</accession>
<reference evidence="3 4" key="1">
    <citation type="submission" date="2024-01" db="EMBL/GenBank/DDBJ databases">
        <title>The genomes of 5 underutilized Papilionoideae crops provide insights into root nodulation and disease resistanc.</title>
        <authorList>
            <person name="Jiang F."/>
        </authorList>
    </citation>
    <scope>NUCLEOTIDE SEQUENCE [LARGE SCALE GENOMIC DNA]</scope>
    <source>
        <strain evidence="3">LVBAO_FW01</strain>
        <tissue evidence="3">Leaves</tissue>
    </source>
</reference>
<proteinExistence type="predicted"/>
<name>A0AAN9R2B5_CANGL</name>
<comment type="caution">
    <text evidence="3">The sequence shown here is derived from an EMBL/GenBank/DDBJ whole genome shotgun (WGS) entry which is preliminary data.</text>
</comment>
<dbReference type="PROSITE" id="PS50858">
    <property type="entry name" value="BSD"/>
    <property type="match status" value="1"/>
</dbReference>
<sequence length="463" mass="50936">MNFFKSVFSDEPDPPPHQSEHPDPPQSTDTAAAWSFGDLIQTLASKSESVLENYRRDLEDFGSGLKKETEVIREAASRAVKDLPASLDVGASVAQESLESVGQAIDDIGSTVWKSTAQIISHGRDSLLPSDSDYDSFDSSNYDNNIVGKKLLSSSGSGIGQGLDLKRYSRFDALVRALQCDVNTYLEEPEDLEKFNEWKLGFELDKKGEDIRNLIEENGVVEEIYEKVVPSRTDHESFWSRYFYRLHKLNQVEDARAKLVKRAISGDEEEDLSWDFDDDEDDSDGYKPIGSTSGVSGLKDGNSAVAALDGGGVENVQAGKKGLELENDGKDVAPESKTEGDDKSMKVNNNENVTSNAPVTVSDNGDKFDVKYEEKETSEVKTDNDNGGSCKDSDISVVSSQPSMPGEEDIGWDEIEDIESNDENKGDTVGSASRIDLRKRLTATDQDEDLSWDIEDDDEAVKS</sequence>